<evidence type="ECO:0000313" key="2">
    <source>
        <dbReference type="Proteomes" id="UP000838686"/>
    </source>
</evidence>
<reference evidence="1" key="1">
    <citation type="submission" date="2022-01" db="EMBL/GenBank/DDBJ databases">
        <authorList>
            <person name="Criscuolo A."/>
        </authorList>
    </citation>
    <scope>NUCLEOTIDE SEQUENCE</scope>
    <source>
        <strain evidence="1">CIP111893</strain>
    </source>
</reference>
<dbReference type="Proteomes" id="UP000838686">
    <property type="component" value="Unassembled WGS sequence"/>
</dbReference>
<sequence length="75" mass="8143">MYLYNGLDGGAMGWKGPVNKASGLGIASREYVRALRRQGVSTVIGAVRGGNKIILNPLLTEGFCYLQLWIVMNRG</sequence>
<gene>
    <name evidence="1" type="ORF">PAECIP111893_00694</name>
</gene>
<evidence type="ECO:0000313" key="1">
    <source>
        <dbReference type="EMBL" id="CAH1195437.1"/>
    </source>
</evidence>
<proteinExistence type="predicted"/>
<accession>A0ABM9BVG3</accession>
<organism evidence="1 2">
    <name type="scientific">Paenibacillus plantiphilus</name>
    <dbReference type="NCBI Taxonomy" id="2905650"/>
    <lineage>
        <taxon>Bacteria</taxon>
        <taxon>Bacillati</taxon>
        <taxon>Bacillota</taxon>
        <taxon>Bacilli</taxon>
        <taxon>Bacillales</taxon>
        <taxon>Paenibacillaceae</taxon>
        <taxon>Paenibacillus</taxon>
    </lineage>
</organism>
<comment type="caution">
    <text evidence="1">The sequence shown here is derived from an EMBL/GenBank/DDBJ whole genome shotgun (WGS) entry which is preliminary data.</text>
</comment>
<protein>
    <submittedName>
        <fullName evidence="1">Uncharacterized protein</fullName>
    </submittedName>
</protein>
<dbReference type="EMBL" id="CAKMMF010000003">
    <property type="protein sequence ID" value="CAH1195437.1"/>
    <property type="molecule type" value="Genomic_DNA"/>
</dbReference>
<name>A0ABM9BVG3_9BACL</name>
<keyword evidence="2" id="KW-1185">Reference proteome</keyword>